<keyword evidence="6" id="KW-0520">NAD</keyword>
<feature type="disulfide bond" description="Redox-active" evidence="7">
    <location>
        <begin position="45"/>
        <end position="50"/>
    </location>
</feature>
<evidence type="ECO:0000259" key="8">
    <source>
        <dbReference type="Pfam" id="PF02852"/>
    </source>
</evidence>
<dbReference type="GO" id="GO:0005759">
    <property type="term" value="C:mitochondrial matrix"/>
    <property type="evidence" value="ECO:0007669"/>
    <property type="project" value="UniProtKB-ARBA"/>
</dbReference>
<reference evidence="10" key="1">
    <citation type="journal article" date="2023" name="Mol. Phylogenet. Evol.">
        <title>Genome-scale phylogeny and comparative genomics of the fungal order Sordariales.</title>
        <authorList>
            <person name="Hensen N."/>
            <person name="Bonometti L."/>
            <person name="Westerberg I."/>
            <person name="Brannstrom I.O."/>
            <person name="Guillou S."/>
            <person name="Cros-Aarteil S."/>
            <person name="Calhoun S."/>
            <person name="Haridas S."/>
            <person name="Kuo A."/>
            <person name="Mondo S."/>
            <person name="Pangilinan J."/>
            <person name="Riley R."/>
            <person name="LaButti K."/>
            <person name="Andreopoulos B."/>
            <person name="Lipzen A."/>
            <person name="Chen C."/>
            <person name="Yan M."/>
            <person name="Daum C."/>
            <person name="Ng V."/>
            <person name="Clum A."/>
            <person name="Steindorff A."/>
            <person name="Ohm R.A."/>
            <person name="Martin F."/>
            <person name="Silar P."/>
            <person name="Natvig D.O."/>
            <person name="Lalanne C."/>
            <person name="Gautier V."/>
            <person name="Ament-Velasquez S.L."/>
            <person name="Kruys A."/>
            <person name="Hutchinson M.I."/>
            <person name="Powell A.J."/>
            <person name="Barry K."/>
            <person name="Miller A.N."/>
            <person name="Grigoriev I.V."/>
            <person name="Debuchy R."/>
            <person name="Gladieux P."/>
            <person name="Hiltunen Thoren M."/>
            <person name="Johannesson H."/>
        </authorList>
    </citation>
    <scope>NUCLEOTIDE SEQUENCE</scope>
    <source>
        <strain evidence="10">CBS 538.74</strain>
    </source>
</reference>
<dbReference type="PANTHER" id="PTHR43014:SF2">
    <property type="entry name" value="MERCURIC REDUCTASE"/>
    <property type="match status" value="1"/>
</dbReference>
<feature type="binding site" evidence="6">
    <location>
        <position position="204"/>
    </location>
    <ligand>
        <name>NAD(+)</name>
        <dbReference type="ChEBI" id="CHEBI:57540"/>
    </ligand>
</feature>
<evidence type="ECO:0000256" key="6">
    <source>
        <dbReference type="PIRSR" id="PIRSR000350-3"/>
    </source>
</evidence>
<evidence type="ECO:0000313" key="10">
    <source>
        <dbReference type="EMBL" id="KAK4153566.1"/>
    </source>
</evidence>
<evidence type="ECO:0000256" key="4">
    <source>
        <dbReference type="ARBA" id="ARBA00023002"/>
    </source>
</evidence>
<dbReference type="SUPFAM" id="SSF55424">
    <property type="entry name" value="FAD/NAD-linked reductases, dimerisation (C-terminal) domain"/>
    <property type="match status" value="1"/>
</dbReference>
<comment type="cofactor">
    <cofactor evidence="6">
        <name>FAD</name>
        <dbReference type="ChEBI" id="CHEBI:57692"/>
    </cofactor>
    <text evidence="6">Binds 1 FAD per subunit.</text>
</comment>
<gene>
    <name evidence="10" type="ORF">C8A00DRAFT_33655</name>
</gene>
<reference evidence="10" key="2">
    <citation type="submission" date="2023-05" db="EMBL/GenBank/DDBJ databases">
        <authorList>
            <consortium name="Lawrence Berkeley National Laboratory"/>
            <person name="Steindorff A."/>
            <person name="Hensen N."/>
            <person name="Bonometti L."/>
            <person name="Westerberg I."/>
            <person name="Brannstrom I.O."/>
            <person name="Guillou S."/>
            <person name="Cros-Aarteil S."/>
            <person name="Calhoun S."/>
            <person name="Haridas S."/>
            <person name="Kuo A."/>
            <person name="Mondo S."/>
            <person name="Pangilinan J."/>
            <person name="Riley R."/>
            <person name="Labutti K."/>
            <person name="Andreopoulos B."/>
            <person name="Lipzen A."/>
            <person name="Chen C."/>
            <person name="Yanf M."/>
            <person name="Daum C."/>
            <person name="Ng V."/>
            <person name="Clum A."/>
            <person name="Ohm R."/>
            <person name="Martin F."/>
            <person name="Silar P."/>
            <person name="Natvig D."/>
            <person name="Lalanne C."/>
            <person name="Gautier V."/>
            <person name="Ament-Velasquez S.L."/>
            <person name="Kruys A."/>
            <person name="Hutchinson M.I."/>
            <person name="Powell A.J."/>
            <person name="Barry K."/>
            <person name="Miller A.N."/>
            <person name="Grigoriev I.V."/>
            <person name="Debuchy R."/>
            <person name="Gladieux P."/>
            <person name="Thoren M.H."/>
            <person name="Johannesson H."/>
        </authorList>
    </citation>
    <scope>NUCLEOTIDE SEQUENCE</scope>
    <source>
        <strain evidence="10">CBS 538.74</strain>
    </source>
</reference>
<evidence type="ECO:0000256" key="5">
    <source>
        <dbReference type="PIRSR" id="PIRSR000350-2"/>
    </source>
</evidence>
<protein>
    <submittedName>
        <fullName evidence="10">Leghemoglobin reductase</fullName>
    </submittedName>
</protein>
<dbReference type="Gene3D" id="3.50.50.60">
    <property type="entry name" value="FAD/NAD(P)-binding domain"/>
    <property type="match status" value="2"/>
</dbReference>
<feature type="active site" description="Proton acceptor" evidence="5">
    <location>
        <position position="448"/>
    </location>
</feature>
<dbReference type="InterPro" id="IPR001100">
    <property type="entry name" value="Pyr_nuc-diS_OxRdtase"/>
</dbReference>
<accession>A0AAN6VML4</accession>
<feature type="domain" description="FAD/NAD(P)-binding" evidence="9">
    <location>
        <begin position="8"/>
        <end position="323"/>
    </location>
</feature>
<dbReference type="EMBL" id="MU856936">
    <property type="protein sequence ID" value="KAK4153566.1"/>
    <property type="molecule type" value="Genomic_DNA"/>
</dbReference>
<evidence type="ECO:0000313" key="11">
    <source>
        <dbReference type="Proteomes" id="UP001302745"/>
    </source>
</evidence>
<keyword evidence="6" id="KW-0547">Nucleotide-binding</keyword>
<dbReference type="GO" id="GO:0050660">
    <property type="term" value="F:flavin adenine dinucleotide binding"/>
    <property type="evidence" value="ECO:0007669"/>
    <property type="project" value="TreeGrafter"/>
</dbReference>
<organism evidence="10 11">
    <name type="scientific">Chaetomidium leptoderma</name>
    <dbReference type="NCBI Taxonomy" id="669021"/>
    <lineage>
        <taxon>Eukaryota</taxon>
        <taxon>Fungi</taxon>
        <taxon>Dikarya</taxon>
        <taxon>Ascomycota</taxon>
        <taxon>Pezizomycotina</taxon>
        <taxon>Sordariomycetes</taxon>
        <taxon>Sordariomycetidae</taxon>
        <taxon>Sordariales</taxon>
        <taxon>Chaetomiaceae</taxon>
        <taxon>Chaetomidium</taxon>
    </lineage>
</organism>
<dbReference type="AlphaFoldDB" id="A0AAN6VML4"/>
<comment type="caution">
    <text evidence="10">The sequence shown here is derived from an EMBL/GenBank/DDBJ whole genome shotgun (WGS) entry which is preliminary data.</text>
</comment>
<evidence type="ECO:0000256" key="2">
    <source>
        <dbReference type="ARBA" id="ARBA00022630"/>
    </source>
</evidence>
<feature type="binding site" evidence="6">
    <location>
        <position position="273"/>
    </location>
    <ligand>
        <name>NAD(+)</name>
        <dbReference type="ChEBI" id="CHEBI:57540"/>
    </ligand>
</feature>
<dbReference type="InterPro" id="IPR016156">
    <property type="entry name" value="FAD/NAD-linked_Rdtase_dimer_sf"/>
</dbReference>
<dbReference type="PRINTS" id="PR00368">
    <property type="entry name" value="FADPNR"/>
</dbReference>
<dbReference type="Gene3D" id="3.30.390.30">
    <property type="match status" value="1"/>
</dbReference>
<feature type="binding site" evidence="6">
    <location>
        <position position="54"/>
    </location>
    <ligand>
        <name>FAD</name>
        <dbReference type="ChEBI" id="CHEBI:57692"/>
    </ligand>
</feature>
<comment type="similarity">
    <text evidence="1">Belongs to the class-I pyridine nucleotide-disulfide oxidoreductase family.</text>
</comment>
<dbReference type="InterPro" id="IPR004099">
    <property type="entry name" value="Pyr_nucl-diS_OxRdtase_dimer"/>
</dbReference>
<dbReference type="Pfam" id="PF07992">
    <property type="entry name" value="Pyr_redox_2"/>
    <property type="match status" value="1"/>
</dbReference>
<keyword evidence="4" id="KW-0560">Oxidoreductase</keyword>
<dbReference type="PRINTS" id="PR00411">
    <property type="entry name" value="PNDRDTASEI"/>
</dbReference>
<dbReference type="Proteomes" id="UP001302745">
    <property type="component" value="Unassembled WGS sequence"/>
</dbReference>
<dbReference type="InterPro" id="IPR023753">
    <property type="entry name" value="FAD/NAD-binding_dom"/>
</dbReference>
<dbReference type="FunFam" id="3.30.390.30:FF:000001">
    <property type="entry name" value="Dihydrolipoyl dehydrogenase"/>
    <property type="match status" value="1"/>
</dbReference>
<evidence type="ECO:0000259" key="9">
    <source>
        <dbReference type="Pfam" id="PF07992"/>
    </source>
</evidence>
<feature type="binding site" evidence="6">
    <location>
        <position position="119"/>
    </location>
    <ligand>
        <name>FAD</name>
        <dbReference type="ChEBI" id="CHEBI:57692"/>
    </ligand>
</feature>
<sequence>MSNPEQYDFVALGGGEAAKLLAWDLASNHGKKCAVIEHGPIAGACPTVACMPTKTLIHSAQLAHLARQVPASAPGTARADIKTDMAKVFTRKQDVVDGMADLFLGIFAETKAELIRGHGELVGPKTISCNGRLLTGETVLINTGSKALVDTSIPGLANAKPLTHVELLNIKTLPTHLIILGGGYVGIEFAQAYVRFGARVTVIERNAQVLKKEDSDVISALTKILAREGVEFLTSTSVTKVSGTSGDEVVLTLSGPGGPSEIIRGSHLLVSAGRTPNTSGIGLAEAGIQLSPAGHVAVDEQLRTSVPGVFAAGDCAGSPYFTHIGWDDHRVILASLTGSPREGGTANRQVPSTLFTSPELAHVGLREEEAKARGIPYRLTKAPMAAFLRSRALGETEGFAKALVEADGDKVLGFTALGPGAGELLPAVQLVMKLGLSYKELVDLIIVHPTMCEGLVDLFRSVPPRTG</sequence>
<evidence type="ECO:0000256" key="1">
    <source>
        <dbReference type="ARBA" id="ARBA00007532"/>
    </source>
</evidence>
<keyword evidence="2" id="KW-0285">Flavoprotein</keyword>
<keyword evidence="3 6" id="KW-0274">FAD</keyword>
<dbReference type="GO" id="GO:0003955">
    <property type="term" value="F:NAD(P)H dehydrogenase (quinone) activity"/>
    <property type="evidence" value="ECO:0007669"/>
    <property type="project" value="TreeGrafter"/>
</dbReference>
<evidence type="ECO:0000256" key="3">
    <source>
        <dbReference type="ARBA" id="ARBA00022827"/>
    </source>
</evidence>
<feature type="binding site" evidence="6">
    <location>
        <begin position="181"/>
        <end position="188"/>
    </location>
    <ligand>
        <name>NAD(+)</name>
        <dbReference type="ChEBI" id="CHEBI:57540"/>
    </ligand>
</feature>
<dbReference type="SUPFAM" id="SSF51905">
    <property type="entry name" value="FAD/NAD(P)-binding domain"/>
    <property type="match status" value="1"/>
</dbReference>
<evidence type="ECO:0000256" key="7">
    <source>
        <dbReference type="PIRSR" id="PIRSR000350-4"/>
    </source>
</evidence>
<feature type="domain" description="Pyridine nucleotide-disulphide oxidoreductase dimerisation" evidence="8">
    <location>
        <begin position="350"/>
        <end position="457"/>
    </location>
</feature>
<feature type="binding site" evidence="6">
    <location>
        <begin position="143"/>
        <end position="145"/>
    </location>
    <ligand>
        <name>FAD</name>
        <dbReference type="ChEBI" id="CHEBI:57692"/>
    </ligand>
</feature>
<feature type="binding site" evidence="6">
    <location>
        <position position="314"/>
    </location>
    <ligand>
        <name>FAD</name>
        <dbReference type="ChEBI" id="CHEBI:57692"/>
    </ligand>
</feature>
<dbReference type="PIRSF" id="PIRSF000350">
    <property type="entry name" value="Mercury_reductase_MerA"/>
    <property type="match status" value="1"/>
</dbReference>
<keyword evidence="11" id="KW-1185">Reference proteome</keyword>
<dbReference type="InterPro" id="IPR036188">
    <property type="entry name" value="FAD/NAD-bd_sf"/>
</dbReference>
<dbReference type="Pfam" id="PF02852">
    <property type="entry name" value="Pyr_redox_dim"/>
    <property type="match status" value="1"/>
</dbReference>
<dbReference type="PANTHER" id="PTHR43014">
    <property type="entry name" value="MERCURIC REDUCTASE"/>
    <property type="match status" value="1"/>
</dbReference>
<proteinExistence type="inferred from homology"/>
<name>A0AAN6VML4_9PEZI</name>